<comment type="cofactor">
    <cofactor evidence="1 8">
        <name>Fe(2+)</name>
        <dbReference type="ChEBI" id="CHEBI:29033"/>
    </cofactor>
</comment>
<keyword evidence="4 8" id="KW-0058">Aromatic hydrocarbons catabolism</keyword>
<evidence type="ECO:0000256" key="8">
    <source>
        <dbReference type="RuleBase" id="RU000683"/>
    </source>
</evidence>
<dbReference type="Pfam" id="PF00903">
    <property type="entry name" value="Glyoxalase"/>
    <property type="match status" value="1"/>
</dbReference>
<comment type="caution">
    <text evidence="10">The sequence shown here is derived from an EMBL/GenBank/DDBJ whole genome shotgun (WGS) entry which is preliminary data.</text>
</comment>
<sequence length="317" mass="34465">MHAVTDLGYLGFEVSNLARWDTFASEVLGLATRPGPATVDGRPTRLLRMDHASHRFILVEGPADDCAFAGWRVADAAAVQAYGHHLDTLGLPWTWGSQTELALRGVQKMLHFQDPEGNRHEVFCGIAQGDGAFVSSQVSSGFVTGAGGLGHIVYEVNNYPAMVDFAQRVLGLRLSDHIDMPVGPDMAIEISFFHANERHHSFAVAPRPPFGPQKRIHHFMLEAGSIADVGRARDRCHQAGHAIGMDIGQHPNDQMISFYGATPSGFFVEFGYGGVLVDEAQWQPTRYLGISAWGHRPLPHFSDMPLPPGMPAPAANA</sequence>
<keyword evidence="7 8" id="KW-0408">Iron</keyword>
<keyword evidence="3" id="KW-0479">Metal-binding</keyword>
<organism evidence="10 11">
    <name type="scientific">Simplicispira metamorpha</name>
    <dbReference type="NCBI Taxonomy" id="80881"/>
    <lineage>
        <taxon>Bacteria</taxon>
        <taxon>Pseudomonadati</taxon>
        <taxon>Pseudomonadota</taxon>
        <taxon>Betaproteobacteria</taxon>
        <taxon>Burkholderiales</taxon>
        <taxon>Comamonadaceae</taxon>
        <taxon>Simplicispira</taxon>
    </lineage>
</organism>
<dbReference type="PROSITE" id="PS51819">
    <property type="entry name" value="VOC"/>
    <property type="match status" value="2"/>
</dbReference>
<reference evidence="10 11" key="1">
    <citation type="submission" date="2019-03" db="EMBL/GenBank/DDBJ databases">
        <title>Genomic Encyclopedia of Type Strains, Phase IV (KMG-IV): sequencing the most valuable type-strain genomes for metagenomic binning, comparative biology and taxonomic classification.</title>
        <authorList>
            <person name="Goeker M."/>
        </authorList>
    </citation>
    <scope>NUCLEOTIDE SEQUENCE [LARGE SCALE GENOMIC DNA]</scope>
    <source>
        <strain evidence="10 11">DSM 1837</strain>
    </source>
</reference>
<dbReference type="InterPro" id="IPR000486">
    <property type="entry name" value="Xdiol_ring_cleave_dOase_1/2"/>
</dbReference>
<dbReference type="InterPro" id="IPR004360">
    <property type="entry name" value="Glyas_Fos-R_dOase_dom"/>
</dbReference>
<dbReference type="OrthoDB" id="9803142at2"/>
<keyword evidence="5 8" id="KW-0223">Dioxygenase</keyword>
<evidence type="ECO:0000313" key="11">
    <source>
        <dbReference type="Proteomes" id="UP000295182"/>
    </source>
</evidence>
<name>A0A4R2NG91_9BURK</name>
<evidence type="ECO:0000256" key="5">
    <source>
        <dbReference type="ARBA" id="ARBA00022964"/>
    </source>
</evidence>
<dbReference type="PROSITE" id="PS00082">
    <property type="entry name" value="EXTRADIOL_DIOXYGENAS"/>
    <property type="match status" value="1"/>
</dbReference>
<proteinExistence type="inferred from homology"/>
<dbReference type="InterPro" id="IPR050383">
    <property type="entry name" value="GlyoxalaseI/FosfomycinResist"/>
</dbReference>
<keyword evidence="11" id="KW-1185">Reference proteome</keyword>
<keyword evidence="6 8" id="KW-0560">Oxidoreductase</keyword>
<evidence type="ECO:0000256" key="6">
    <source>
        <dbReference type="ARBA" id="ARBA00023002"/>
    </source>
</evidence>
<dbReference type="Gene3D" id="3.10.180.10">
    <property type="entry name" value="2,3-Dihydroxybiphenyl 1,2-Dioxygenase, domain 1"/>
    <property type="match status" value="2"/>
</dbReference>
<evidence type="ECO:0000256" key="7">
    <source>
        <dbReference type="ARBA" id="ARBA00023004"/>
    </source>
</evidence>
<dbReference type="Proteomes" id="UP000295182">
    <property type="component" value="Unassembled WGS sequence"/>
</dbReference>
<dbReference type="SUPFAM" id="SSF54593">
    <property type="entry name" value="Glyoxalase/Bleomycin resistance protein/Dihydroxybiphenyl dioxygenase"/>
    <property type="match status" value="2"/>
</dbReference>
<dbReference type="InterPro" id="IPR029068">
    <property type="entry name" value="Glyas_Bleomycin-R_OHBP_Dase"/>
</dbReference>
<dbReference type="AlphaFoldDB" id="A0A4R2NG91"/>
<accession>A0A4R2NG91</accession>
<evidence type="ECO:0000259" key="9">
    <source>
        <dbReference type="PROSITE" id="PS51819"/>
    </source>
</evidence>
<feature type="domain" description="VOC" evidence="9">
    <location>
        <begin position="148"/>
        <end position="273"/>
    </location>
</feature>
<dbReference type="PANTHER" id="PTHR21366">
    <property type="entry name" value="GLYOXALASE FAMILY PROTEIN"/>
    <property type="match status" value="1"/>
</dbReference>
<evidence type="ECO:0000313" key="10">
    <source>
        <dbReference type="EMBL" id="TCP20429.1"/>
    </source>
</evidence>
<dbReference type="Pfam" id="PF22632">
    <property type="entry name" value="BphC_D1"/>
    <property type="match status" value="1"/>
</dbReference>
<evidence type="ECO:0000256" key="1">
    <source>
        <dbReference type="ARBA" id="ARBA00001954"/>
    </source>
</evidence>
<feature type="domain" description="VOC" evidence="9">
    <location>
        <begin position="6"/>
        <end position="125"/>
    </location>
</feature>
<evidence type="ECO:0000256" key="2">
    <source>
        <dbReference type="ARBA" id="ARBA00008784"/>
    </source>
</evidence>
<dbReference type="InterPro" id="IPR037523">
    <property type="entry name" value="VOC_core"/>
</dbReference>
<comment type="similarity">
    <text evidence="2 8">Belongs to the extradiol ring-cleavage dioxygenase family.</text>
</comment>
<evidence type="ECO:0000256" key="3">
    <source>
        <dbReference type="ARBA" id="ARBA00022723"/>
    </source>
</evidence>
<evidence type="ECO:0000256" key="4">
    <source>
        <dbReference type="ARBA" id="ARBA00022797"/>
    </source>
</evidence>
<gene>
    <name evidence="10" type="ORF">EV674_10178</name>
</gene>
<dbReference type="GO" id="GO:0008198">
    <property type="term" value="F:ferrous iron binding"/>
    <property type="evidence" value="ECO:0007669"/>
    <property type="project" value="InterPro"/>
</dbReference>
<dbReference type="GO" id="GO:0051213">
    <property type="term" value="F:dioxygenase activity"/>
    <property type="evidence" value="ECO:0007669"/>
    <property type="project" value="UniProtKB-KW"/>
</dbReference>
<dbReference type="RefSeq" id="WP_132750332.1">
    <property type="nucleotide sequence ID" value="NZ_QXNC01000005.1"/>
</dbReference>
<dbReference type="CDD" id="cd07237">
    <property type="entry name" value="BphC1-RGP6_C_like"/>
    <property type="match status" value="1"/>
</dbReference>
<dbReference type="PANTHER" id="PTHR21366:SF14">
    <property type="entry name" value="GLYOXALASE DOMAIN-CONTAINING PROTEIN 5"/>
    <property type="match status" value="1"/>
</dbReference>
<dbReference type="EMBL" id="SLXH01000001">
    <property type="protein sequence ID" value="TCP20429.1"/>
    <property type="molecule type" value="Genomic_DNA"/>
</dbReference>
<dbReference type="CDD" id="cd07252">
    <property type="entry name" value="BphC1-RGP6_N_like"/>
    <property type="match status" value="1"/>
</dbReference>
<protein>
    <submittedName>
        <fullName evidence="10">3,4-dihydroxy-9,10-secoandrosta-1,3, 5(10)-triene-9,17-dione 4,5-dioxygenase</fullName>
    </submittedName>
</protein>